<evidence type="ECO:0000256" key="4">
    <source>
        <dbReference type="ARBA" id="ARBA00022801"/>
    </source>
</evidence>
<dbReference type="SUPFAM" id="SSF55729">
    <property type="entry name" value="Acyl-CoA N-acyltransferases (Nat)"/>
    <property type="match status" value="1"/>
</dbReference>
<dbReference type="InterPro" id="IPR023696">
    <property type="entry name" value="Ureohydrolase_dom_sf"/>
</dbReference>
<keyword evidence="3" id="KW-0479">Metal-binding</keyword>
<dbReference type="GO" id="GO:0046872">
    <property type="term" value="F:metal ion binding"/>
    <property type="evidence" value="ECO:0007669"/>
    <property type="project" value="UniProtKB-KW"/>
</dbReference>
<evidence type="ECO:0000259" key="6">
    <source>
        <dbReference type="PROSITE" id="PS51186"/>
    </source>
</evidence>
<dbReference type="AlphaFoldDB" id="A0A1G7F8T8"/>
<dbReference type="OrthoDB" id="9808367at2"/>
<dbReference type="RefSeq" id="WP_092080854.1">
    <property type="nucleotide sequence ID" value="NZ_FNAQ01000031.1"/>
</dbReference>
<sequence length="582" mass="66046">MFRIRRIFDSVVPSNQRAISQVLEILRAQFPTARPIDFEKLPEQLTDPLKYHYRSLLLVAEDGLGKVKGFAMLLHFPDVRAVYLELISAAPKGTGGGIGGALYERVREEALALRPLGLFFECSVDDPLVIQDQAVLKNNKARLKFYERYGARPIINNDYASPVRPGDRDLYFLVYDNLGQSCPLPRTALRKIVRAVLERKYGDLLSESQIKEVVRSFRDDPAQLRASRYQKERTTTKYDIPHKPIALIVNEGHDIHHVKDRGYVEAPVRIASILHEIDKSGLFRRLNPRRMAERHIKAVHDRHFVDYLRRACASLSPTQSIYPIIFPLRNLQKPPKDIELQVGYYCMDTFTPFSSNAYKAARGAVDCALTGAEEILSDSPLAYALVRPPGHHAERRVFGGFCYFNSSAIAAHYLSQFGRVALLDLDYHHGNGSQDIFYTRDDVLTLSIHGAPPDIYPHFSGFSNERGEDAGLGFNCNYPLPFQITAERYRRTLHEAINRIRSYKPRFLVIALGLDTAKDDPTGSWPLMPADFCVNGQLVGQLKLPTLVVQEGGYRTRTLGMNARHFFEGLWEGHNHSLLQKK</sequence>
<evidence type="ECO:0000256" key="3">
    <source>
        <dbReference type="ARBA" id="ARBA00022723"/>
    </source>
</evidence>
<dbReference type="GO" id="GO:0016747">
    <property type="term" value="F:acyltransferase activity, transferring groups other than amino-acyl groups"/>
    <property type="evidence" value="ECO:0007669"/>
    <property type="project" value="InterPro"/>
</dbReference>
<dbReference type="EMBL" id="FNAQ01000031">
    <property type="protein sequence ID" value="SDE71925.1"/>
    <property type="molecule type" value="Genomic_DNA"/>
</dbReference>
<dbReference type="Pfam" id="PF00583">
    <property type="entry name" value="Acetyltransf_1"/>
    <property type="match status" value="1"/>
</dbReference>
<comment type="cofactor">
    <cofactor evidence="1">
        <name>Zn(2+)</name>
        <dbReference type="ChEBI" id="CHEBI:29105"/>
    </cofactor>
</comment>
<protein>
    <submittedName>
        <fullName evidence="7">Acetoin utilization deacetylase AcuC</fullName>
    </submittedName>
</protein>
<dbReference type="Pfam" id="PF00850">
    <property type="entry name" value="Hist_deacetyl"/>
    <property type="match status" value="1"/>
</dbReference>
<dbReference type="PANTHER" id="PTHR10625">
    <property type="entry name" value="HISTONE DEACETYLASE HDAC1-RELATED"/>
    <property type="match status" value="1"/>
</dbReference>
<accession>A0A1G7F8T8</accession>
<evidence type="ECO:0000256" key="1">
    <source>
        <dbReference type="ARBA" id="ARBA00001947"/>
    </source>
</evidence>
<dbReference type="CDD" id="cd10001">
    <property type="entry name" value="HDAC_classII_APAH"/>
    <property type="match status" value="1"/>
</dbReference>
<dbReference type="STRING" id="57664.SAMN05661003_1312"/>
<dbReference type="SUPFAM" id="SSF52768">
    <property type="entry name" value="Arginase/deacetylase"/>
    <property type="match status" value="1"/>
</dbReference>
<evidence type="ECO:0000256" key="2">
    <source>
        <dbReference type="ARBA" id="ARBA00005947"/>
    </source>
</evidence>
<dbReference type="InterPro" id="IPR016181">
    <property type="entry name" value="Acyl_CoA_acyltransferase"/>
</dbReference>
<dbReference type="Proteomes" id="UP000243205">
    <property type="component" value="Unassembled WGS sequence"/>
</dbReference>
<name>A0A1G7F8T8_9BACT</name>
<dbReference type="Gene3D" id="3.40.800.20">
    <property type="entry name" value="Histone deacetylase domain"/>
    <property type="match status" value="1"/>
</dbReference>
<dbReference type="InterPro" id="IPR000286">
    <property type="entry name" value="HDACs"/>
</dbReference>
<evidence type="ECO:0000256" key="5">
    <source>
        <dbReference type="ARBA" id="ARBA00022833"/>
    </source>
</evidence>
<dbReference type="PROSITE" id="PS51186">
    <property type="entry name" value="GNAT"/>
    <property type="match status" value="1"/>
</dbReference>
<dbReference type="Gene3D" id="3.40.630.30">
    <property type="match status" value="1"/>
</dbReference>
<dbReference type="PANTHER" id="PTHR10625:SF17">
    <property type="entry name" value="HISTONE DEACETYLASE 8"/>
    <property type="match status" value="1"/>
</dbReference>
<feature type="domain" description="N-acetyltransferase" evidence="6">
    <location>
        <begin position="9"/>
        <end position="177"/>
    </location>
</feature>
<organism evidence="7 8">
    <name type="scientific">Desulfuromonas thiophila</name>
    <dbReference type="NCBI Taxonomy" id="57664"/>
    <lineage>
        <taxon>Bacteria</taxon>
        <taxon>Pseudomonadati</taxon>
        <taxon>Thermodesulfobacteriota</taxon>
        <taxon>Desulfuromonadia</taxon>
        <taxon>Desulfuromonadales</taxon>
        <taxon>Desulfuromonadaceae</taxon>
        <taxon>Desulfuromonas</taxon>
    </lineage>
</organism>
<evidence type="ECO:0000313" key="7">
    <source>
        <dbReference type="EMBL" id="SDE71925.1"/>
    </source>
</evidence>
<dbReference type="InterPro" id="IPR000182">
    <property type="entry name" value="GNAT_dom"/>
</dbReference>
<keyword evidence="5" id="KW-0862">Zinc</keyword>
<dbReference type="InterPro" id="IPR037138">
    <property type="entry name" value="His_deacetylse_dom_sf"/>
</dbReference>
<dbReference type="GO" id="GO:0040029">
    <property type="term" value="P:epigenetic regulation of gene expression"/>
    <property type="evidence" value="ECO:0007669"/>
    <property type="project" value="TreeGrafter"/>
</dbReference>
<dbReference type="InterPro" id="IPR023801">
    <property type="entry name" value="His_deacetylse_dom"/>
</dbReference>
<dbReference type="GO" id="GO:0016787">
    <property type="term" value="F:hydrolase activity"/>
    <property type="evidence" value="ECO:0007669"/>
    <property type="project" value="UniProtKB-KW"/>
</dbReference>
<dbReference type="GO" id="GO:0004407">
    <property type="term" value="F:histone deacetylase activity"/>
    <property type="evidence" value="ECO:0007669"/>
    <property type="project" value="TreeGrafter"/>
</dbReference>
<reference evidence="8" key="1">
    <citation type="submission" date="2016-10" db="EMBL/GenBank/DDBJ databases">
        <authorList>
            <person name="Varghese N."/>
            <person name="Submissions S."/>
        </authorList>
    </citation>
    <scope>NUCLEOTIDE SEQUENCE [LARGE SCALE GENOMIC DNA]</scope>
    <source>
        <strain evidence="8">DSM 8987</strain>
    </source>
</reference>
<proteinExistence type="inferred from homology"/>
<evidence type="ECO:0000313" key="8">
    <source>
        <dbReference type="Proteomes" id="UP000243205"/>
    </source>
</evidence>
<keyword evidence="8" id="KW-1185">Reference proteome</keyword>
<dbReference type="PRINTS" id="PR01270">
    <property type="entry name" value="HDASUPER"/>
</dbReference>
<comment type="similarity">
    <text evidence="2">Belongs to the histone deacetylase family.</text>
</comment>
<gene>
    <name evidence="7" type="ORF">SAMN05661003_1312</name>
</gene>
<keyword evidence="4" id="KW-0378">Hydrolase</keyword>